<gene>
    <name evidence="4" type="ORF">B4U79_02053</name>
</gene>
<comment type="caution">
    <text evidence="4">The sequence shown here is derived from an EMBL/GenBank/DDBJ whole genome shotgun (WGS) entry which is preliminary data.</text>
</comment>
<comment type="subcellular location">
    <subcellularLocation>
        <location evidence="1">Nucleus</location>
    </subcellularLocation>
</comment>
<sequence length="317" mass="35508">MDDLDIDDEDCSSVNDLSSDCWASRYTPWEEDCIHSVDNGDDIDLHIEREKDLCSQKLWHSFQNAACCVAQLYKDRENGVSLWIPFQNSASSITSLYKDCTESQKRFAELGFQSGVQRRNKEIIAWLKKRKRIIRREELLAFLCGNHHHIYPYLHHRNPSWNTPRQRVTTIPAESGSSSSISSGIRTPPNHNVTHTRLTLSESGESASPDGEGDLQTFREALALSGMIESKRSEAVTRAIVVGIRNSPQHGSNGSCNSSRRSSVNRSGACSANSHTSLAELNAFITEEFTRHAESKKRSASSTDVVMDSPTHKRSKL</sequence>
<evidence type="ECO:0000256" key="2">
    <source>
        <dbReference type="ARBA" id="ARBA00023242"/>
    </source>
</evidence>
<feature type="region of interest" description="Disordered" evidence="3">
    <location>
        <begin position="246"/>
        <end position="272"/>
    </location>
</feature>
<dbReference type="AlphaFoldDB" id="A0A3S3Q2J7"/>
<keyword evidence="5" id="KW-1185">Reference proteome</keyword>
<evidence type="ECO:0000313" key="4">
    <source>
        <dbReference type="EMBL" id="RWS12725.1"/>
    </source>
</evidence>
<dbReference type="OrthoDB" id="5823474at2759"/>
<evidence type="ECO:0000256" key="1">
    <source>
        <dbReference type="ARBA" id="ARBA00004123"/>
    </source>
</evidence>
<proteinExistence type="predicted"/>
<evidence type="ECO:0000313" key="5">
    <source>
        <dbReference type="Proteomes" id="UP000285301"/>
    </source>
</evidence>
<dbReference type="Proteomes" id="UP000285301">
    <property type="component" value="Unassembled WGS sequence"/>
</dbReference>
<dbReference type="PANTHER" id="PTHR31624:SF4">
    <property type="entry name" value="CHROMOSOME 16 OPEN READING FRAME 72"/>
    <property type="match status" value="1"/>
</dbReference>
<accession>A0A3S3Q2J7</accession>
<dbReference type="GO" id="GO:0005634">
    <property type="term" value="C:nucleus"/>
    <property type="evidence" value="ECO:0007669"/>
    <property type="project" value="UniProtKB-SubCell"/>
</dbReference>
<dbReference type="InterPro" id="IPR040308">
    <property type="entry name" value="HAPR1"/>
</dbReference>
<dbReference type="InterPro" id="IPR029196">
    <property type="entry name" value="HAPSTR1-like"/>
</dbReference>
<name>A0A3S3Q2J7_9ACAR</name>
<feature type="compositionally biased region" description="Low complexity" evidence="3">
    <location>
        <begin position="251"/>
        <end position="268"/>
    </location>
</feature>
<organism evidence="4 5">
    <name type="scientific">Dinothrombium tinctorium</name>
    <dbReference type="NCBI Taxonomy" id="1965070"/>
    <lineage>
        <taxon>Eukaryota</taxon>
        <taxon>Metazoa</taxon>
        <taxon>Ecdysozoa</taxon>
        <taxon>Arthropoda</taxon>
        <taxon>Chelicerata</taxon>
        <taxon>Arachnida</taxon>
        <taxon>Acari</taxon>
        <taxon>Acariformes</taxon>
        <taxon>Trombidiformes</taxon>
        <taxon>Prostigmata</taxon>
        <taxon>Anystina</taxon>
        <taxon>Parasitengona</taxon>
        <taxon>Trombidioidea</taxon>
        <taxon>Trombidiidae</taxon>
        <taxon>Dinothrombium</taxon>
    </lineage>
</organism>
<evidence type="ECO:0000256" key="3">
    <source>
        <dbReference type="SAM" id="MobiDB-lite"/>
    </source>
</evidence>
<reference evidence="4 5" key="1">
    <citation type="journal article" date="2018" name="Gigascience">
        <title>Genomes of trombidid mites reveal novel predicted allergens and laterally-transferred genes associated with secondary metabolism.</title>
        <authorList>
            <person name="Dong X."/>
            <person name="Chaisiri K."/>
            <person name="Xia D."/>
            <person name="Armstrong S.D."/>
            <person name="Fang Y."/>
            <person name="Donnelly M.J."/>
            <person name="Kadowaki T."/>
            <person name="McGarry J.W."/>
            <person name="Darby A.C."/>
            <person name="Makepeace B.L."/>
        </authorList>
    </citation>
    <scope>NUCLEOTIDE SEQUENCE [LARGE SCALE GENOMIC DNA]</scope>
    <source>
        <strain evidence="4">UoL-WK</strain>
    </source>
</reference>
<protein>
    <submittedName>
        <fullName evidence="4">Uncharacterized protein</fullName>
    </submittedName>
</protein>
<feature type="region of interest" description="Disordered" evidence="3">
    <location>
        <begin position="172"/>
        <end position="195"/>
    </location>
</feature>
<dbReference type="PANTHER" id="PTHR31624">
    <property type="entry name" value="UPF0472 PROTEIN C16ORF72"/>
    <property type="match status" value="1"/>
</dbReference>
<keyword evidence="2" id="KW-0539">Nucleus</keyword>
<dbReference type="EMBL" id="NCKU01001218">
    <property type="protein sequence ID" value="RWS12725.1"/>
    <property type="molecule type" value="Genomic_DNA"/>
</dbReference>
<dbReference type="Pfam" id="PF15251">
    <property type="entry name" value="TAPR1-like"/>
    <property type="match status" value="1"/>
</dbReference>
<feature type="compositionally biased region" description="Low complexity" evidence="3">
    <location>
        <begin position="175"/>
        <end position="185"/>
    </location>
</feature>
<feature type="region of interest" description="Disordered" evidence="3">
    <location>
        <begin position="290"/>
        <end position="317"/>
    </location>
</feature>